<dbReference type="NCBIfam" id="NF033788">
    <property type="entry name" value="HTH_metalloreg"/>
    <property type="match status" value="1"/>
</dbReference>
<accession>S2KKR7</accession>
<evidence type="ECO:0000313" key="3">
    <source>
        <dbReference type="Proteomes" id="UP000014463"/>
    </source>
</evidence>
<dbReference type="EMBL" id="ASTJ01000036">
    <property type="protein sequence ID" value="EPC01023.1"/>
    <property type="molecule type" value="Genomic_DNA"/>
</dbReference>
<dbReference type="CDD" id="cd00090">
    <property type="entry name" value="HTH_ARSR"/>
    <property type="match status" value="1"/>
</dbReference>
<feature type="domain" description="HTH arsR-type" evidence="1">
    <location>
        <begin position="14"/>
        <end position="108"/>
    </location>
</feature>
<gene>
    <name evidence="2" type="ORF">L861_10650</name>
</gene>
<name>S2KKR7_LITA3</name>
<comment type="caution">
    <text evidence="2">The sequence shown here is derived from an EMBL/GenBank/DDBJ whole genome shotgun (WGS) entry which is preliminary data.</text>
</comment>
<evidence type="ECO:0000259" key="1">
    <source>
        <dbReference type="PROSITE" id="PS50987"/>
    </source>
</evidence>
<dbReference type="PRINTS" id="PR00778">
    <property type="entry name" value="HTHARSR"/>
</dbReference>
<evidence type="ECO:0000313" key="2">
    <source>
        <dbReference type="EMBL" id="EPC01023.1"/>
    </source>
</evidence>
<dbReference type="Pfam" id="PF12840">
    <property type="entry name" value="HTH_20"/>
    <property type="match status" value="1"/>
</dbReference>
<dbReference type="PANTHER" id="PTHR38600">
    <property type="entry name" value="TRANSCRIPTIONAL REGULATORY PROTEIN"/>
    <property type="match status" value="1"/>
</dbReference>
<sequence>MVDKQPFTFYLNHMVEQQTITLDRVFHALADPTRRAMLKNLASGERKIGELASPFSMSFAAASKHVRVLEQAGLIHRRVEGRAHFCQLNPDPLAAADEWLRFYESFWSKRLDALEAALNAEDREHDIK</sequence>
<dbReference type="PATRIC" id="fig|1121939.11.peg.3195"/>
<dbReference type="RefSeq" id="WP_016417713.1">
    <property type="nucleotide sequence ID" value="NZ_KE332392.1"/>
</dbReference>
<dbReference type="PANTHER" id="PTHR38600:SF2">
    <property type="entry name" value="SLL0088 PROTEIN"/>
    <property type="match status" value="1"/>
</dbReference>
<dbReference type="SMART" id="SM00418">
    <property type="entry name" value="HTH_ARSR"/>
    <property type="match status" value="1"/>
</dbReference>
<keyword evidence="3" id="KW-1185">Reference proteome</keyword>
<dbReference type="eggNOG" id="COG0640">
    <property type="taxonomic scope" value="Bacteria"/>
</dbReference>
<dbReference type="InterPro" id="IPR036388">
    <property type="entry name" value="WH-like_DNA-bd_sf"/>
</dbReference>
<dbReference type="InterPro" id="IPR011991">
    <property type="entry name" value="ArsR-like_HTH"/>
</dbReference>
<dbReference type="PROSITE" id="PS50987">
    <property type="entry name" value="HTH_ARSR_2"/>
    <property type="match status" value="1"/>
</dbReference>
<proteinExistence type="predicted"/>
<dbReference type="Gene3D" id="1.10.10.10">
    <property type="entry name" value="Winged helix-like DNA-binding domain superfamily/Winged helix DNA-binding domain"/>
    <property type="match status" value="1"/>
</dbReference>
<dbReference type="AlphaFoldDB" id="S2KKR7"/>
<organism evidence="2 3">
    <name type="scientific">Litchfieldella anticariensis (strain DSM 16096 / CECT 5854 / CIP 108499 / LMG 22089 / FP35)</name>
    <name type="common">Halomonas anticariensis</name>
    <dbReference type="NCBI Taxonomy" id="1121939"/>
    <lineage>
        <taxon>Bacteria</taxon>
        <taxon>Pseudomonadati</taxon>
        <taxon>Pseudomonadota</taxon>
        <taxon>Gammaproteobacteria</taxon>
        <taxon>Oceanospirillales</taxon>
        <taxon>Halomonadaceae</taxon>
        <taxon>Litchfieldella</taxon>
    </lineage>
</organism>
<dbReference type="GO" id="GO:0003700">
    <property type="term" value="F:DNA-binding transcription factor activity"/>
    <property type="evidence" value="ECO:0007669"/>
    <property type="project" value="InterPro"/>
</dbReference>
<dbReference type="Proteomes" id="UP000014463">
    <property type="component" value="Unassembled WGS sequence"/>
</dbReference>
<dbReference type="SUPFAM" id="SSF46785">
    <property type="entry name" value="Winged helix' DNA-binding domain"/>
    <property type="match status" value="1"/>
</dbReference>
<dbReference type="InterPro" id="IPR001845">
    <property type="entry name" value="HTH_ArsR_DNA-bd_dom"/>
</dbReference>
<protein>
    <recommendedName>
        <fullName evidence="1">HTH arsR-type domain-containing protein</fullName>
    </recommendedName>
</protein>
<reference evidence="2 3" key="1">
    <citation type="journal article" date="2013" name="Genome Announc.">
        <title>Draft genome sequence of the moderately halophilic gammaproteobacterium Halomonas anticariensis FP35.</title>
        <authorList>
            <person name="Tahrioui A."/>
            <person name="Quesada E."/>
            <person name="Llamas I."/>
        </authorList>
    </citation>
    <scope>NUCLEOTIDE SEQUENCE [LARGE SCALE GENOMIC DNA]</scope>
    <source>
        <strain evidence="3">DSM 16096 / CECT 5854 / LMG 22089 / FP35</strain>
    </source>
</reference>
<dbReference type="InterPro" id="IPR036390">
    <property type="entry name" value="WH_DNA-bd_sf"/>
</dbReference>
<dbReference type="STRING" id="1121939.L861_10650"/>